<gene>
    <name evidence="3" type="ORF">I4901_07195</name>
</gene>
<evidence type="ECO:0000256" key="1">
    <source>
        <dbReference type="SAM" id="MobiDB-lite"/>
    </source>
</evidence>
<dbReference type="Gene3D" id="1.10.260.40">
    <property type="entry name" value="lambda repressor-like DNA-binding domains"/>
    <property type="match status" value="1"/>
</dbReference>
<dbReference type="SMART" id="SM00530">
    <property type="entry name" value="HTH_XRE"/>
    <property type="match status" value="1"/>
</dbReference>
<organism evidence="3 4">
    <name type="scientific">Proteus terrae subsp. cibarius</name>
    <dbReference type="NCBI Taxonomy" id="626774"/>
    <lineage>
        <taxon>Bacteria</taxon>
        <taxon>Pseudomonadati</taxon>
        <taxon>Pseudomonadota</taxon>
        <taxon>Gammaproteobacteria</taxon>
        <taxon>Enterobacterales</taxon>
        <taxon>Morganellaceae</taxon>
        <taxon>Proteus</taxon>
    </lineage>
</organism>
<comment type="caution">
    <text evidence="3">The sequence shown here is derived from an EMBL/GenBank/DDBJ whole genome shotgun (WGS) entry which is preliminary data.</text>
</comment>
<dbReference type="RefSeq" id="WP_162282341.1">
    <property type="nucleotide sequence ID" value="NZ_JADSJR010000007.1"/>
</dbReference>
<evidence type="ECO:0000259" key="2">
    <source>
        <dbReference type="PROSITE" id="PS50943"/>
    </source>
</evidence>
<protein>
    <submittedName>
        <fullName evidence="3">Helix-turn-helix transcriptional regulator</fullName>
    </submittedName>
</protein>
<feature type="domain" description="HTH cro/C1-type" evidence="2">
    <location>
        <begin position="7"/>
        <end position="61"/>
    </location>
</feature>
<dbReference type="PROSITE" id="PS50943">
    <property type="entry name" value="HTH_CROC1"/>
    <property type="match status" value="1"/>
</dbReference>
<dbReference type="Proteomes" id="UP000612266">
    <property type="component" value="Unassembled WGS sequence"/>
</dbReference>
<reference evidence="3" key="1">
    <citation type="submission" date="2020-11" db="EMBL/GenBank/DDBJ databases">
        <title>Enhanced detection system for hospital associated transmission using whole genome sequencing surveillance.</title>
        <authorList>
            <person name="Harrison L.H."/>
            <person name="Van Tyne D."/>
            <person name="Marsh J.W."/>
            <person name="Griffith M.P."/>
            <person name="Snyder D.J."/>
            <person name="Cooper V.S."/>
            <person name="Mustapha M."/>
        </authorList>
    </citation>
    <scope>NUCLEOTIDE SEQUENCE</scope>
    <source>
        <strain evidence="3">PR00070</strain>
    </source>
</reference>
<dbReference type="EMBL" id="JADSJR010000007">
    <property type="protein sequence ID" value="MBG2914148.1"/>
    <property type="molecule type" value="Genomic_DNA"/>
</dbReference>
<feature type="region of interest" description="Disordered" evidence="1">
    <location>
        <begin position="69"/>
        <end position="97"/>
    </location>
</feature>
<dbReference type="GO" id="GO:0003677">
    <property type="term" value="F:DNA binding"/>
    <property type="evidence" value="ECO:0007669"/>
    <property type="project" value="InterPro"/>
</dbReference>
<dbReference type="InterPro" id="IPR010982">
    <property type="entry name" value="Lambda_DNA-bd_dom_sf"/>
</dbReference>
<accession>A0A8I1BMW8</accession>
<name>A0A8I1BMW8_9GAMM</name>
<evidence type="ECO:0000313" key="3">
    <source>
        <dbReference type="EMBL" id="MBG2914148.1"/>
    </source>
</evidence>
<dbReference type="SUPFAM" id="SSF47413">
    <property type="entry name" value="lambda repressor-like DNA-binding domains"/>
    <property type="match status" value="1"/>
</dbReference>
<dbReference type="InterPro" id="IPR001387">
    <property type="entry name" value="Cro/C1-type_HTH"/>
</dbReference>
<evidence type="ECO:0000313" key="4">
    <source>
        <dbReference type="Proteomes" id="UP000612266"/>
    </source>
</evidence>
<proteinExistence type="predicted"/>
<dbReference type="CDD" id="cd00093">
    <property type="entry name" value="HTH_XRE"/>
    <property type="match status" value="1"/>
</dbReference>
<feature type="compositionally biased region" description="Basic and acidic residues" evidence="1">
    <location>
        <begin position="83"/>
        <end position="97"/>
    </location>
</feature>
<dbReference type="AlphaFoldDB" id="A0A8I1BMW8"/>
<sequence length="97" mass="10798">MDIASRIKAIRNAEKLSQSKFCEIMDMPISTLKKIEGGHNEPGWVTLEKITNHPRFSKYTLWIMTGKSSPEAGQISPALAHSGQEKEISSRSDKKIG</sequence>